<dbReference type="EMBL" id="MU629619">
    <property type="protein sequence ID" value="KAJ1255907.1"/>
    <property type="molecule type" value="Genomic_DNA"/>
</dbReference>
<keyword evidence="4" id="KW-1185">Reference proteome</keyword>
<name>A0A9W7XCA2_9POAL</name>
<dbReference type="InterPro" id="IPR051564">
    <property type="entry name" value="LRR_receptor-like_kinase"/>
</dbReference>
<gene>
    <name evidence="3" type="ORF">BS78_K138100</name>
</gene>
<evidence type="ECO:0000259" key="2">
    <source>
        <dbReference type="PROSITE" id="PS50011"/>
    </source>
</evidence>
<organism evidence="3 4">
    <name type="scientific">Paspalum vaginatum</name>
    <name type="common">seashore paspalum</name>
    <dbReference type="NCBI Taxonomy" id="158149"/>
    <lineage>
        <taxon>Eukaryota</taxon>
        <taxon>Viridiplantae</taxon>
        <taxon>Streptophyta</taxon>
        <taxon>Embryophyta</taxon>
        <taxon>Tracheophyta</taxon>
        <taxon>Spermatophyta</taxon>
        <taxon>Magnoliopsida</taxon>
        <taxon>Liliopsida</taxon>
        <taxon>Poales</taxon>
        <taxon>Poaceae</taxon>
        <taxon>PACMAD clade</taxon>
        <taxon>Panicoideae</taxon>
        <taxon>Andropogonodae</taxon>
        <taxon>Paspaleae</taxon>
        <taxon>Paspalinae</taxon>
        <taxon>Paspalum</taxon>
    </lineage>
</organism>
<dbReference type="Pfam" id="PF07714">
    <property type="entry name" value="PK_Tyr_Ser-Thr"/>
    <property type="match status" value="1"/>
</dbReference>
<accession>A0A9W7XCA2</accession>
<dbReference type="InterPro" id="IPR000719">
    <property type="entry name" value="Prot_kinase_dom"/>
</dbReference>
<dbReference type="AlphaFoldDB" id="A0A9W7XCA2"/>
<dbReference type="InterPro" id="IPR001245">
    <property type="entry name" value="Ser-Thr/Tyr_kinase_cat_dom"/>
</dbReference>
<keyword evidence="1" id="KW-0472">Membrane</keyword>
<feature type="transmembrane region" description="Helical" evidence="1">
    <location>
        <begin position="20"/>
        <end position="42"/>
    </location>
</feature>
<reference evidence="3 4" key="1">
    <citation type="submission" date="2022-10" db="EMBL/GenBank/DDBJ databases">
        <title>WGS assembly of Paspalum vaginatum 540-79.</title>
        <authorList>
            <person name="Sun G."/>
            <person name="Wase N."/>
            <person name="Shu S."/>
            <person name="Jenkins J."/>
            <person name="Zhou B."/>
            <person name="Torres-Rodriguez J."/>
            <person name="Chen C."/>
            <person name="Sandor L."/>
            <person name="Plott C."/>
            <person name="Yoshinga Y."/>
            <person name="Daum C."/>
            <person name="Qi P."/>
            <person name="Barry K."/>
            <person name="Lipzen A."/>
            <person name="Berry L."/>
            <person name="Pedersen C."/>
            <person name="Gottilla T."/>
            <person name="Foltz A."/>
            <person name="Yu H."/>
            <person name="O'Malley R."/>
            <person name="Zhang C."/>
            <person name="Devos K."/>
            <person name="Sigmon B."/>
            <person name="Yu B."/>
            <person name="Obata T."/>
            <person name="Schmutz J."/>
            <person name="Schnable J."/>
        </authorList>
    </citation>
    <scope>NUCLEOTIDE SEQUENCE [LARGE SCALE GENOMIC DNA]</scope>
    <source>
        <strain evidence="4">cv. 540-79</strain>
    </source>
</reference>
<evidence type="ECO:0000313" key="3">
    <source>
        <dbReference type="EMBL" id="KAJ1255907.1"/>
    </source>
</evidence>
<feature type="domain" description="Protein kinase" evidence="2">
    <location>
        <begin position="1"/>
        <end position="155"/>
    </location>
</feature>
<comment type="caution">
    <text evidence="3">The sequence shown here is derived from an EMBL/GenBank/DDBJ whole genome shotgun (WGS) entry which is preliminary data.</text>
</comment>
<dbReference type="PANTHER" id="PTHR48055">
    <property type="entry name" value="LEUCINE-RICH REPEAT RECEPTOR PROTEIN KINASE EMS1"/>
    <property type="match status" value="1"/>
</dbReference>
<dbReference type="Gene3D" id="1.10.510.10">
    <property type="entry name" value="Transferase(Phosphotransferase) domain 1"/>
    <property type="match status" value="1"/>
</dbReference>
<keyword evidence="1" id="KW-1133">Transmembrane helix</keyword>
<dbReference type="GO" id="GO:0016020">
    <property type="term" value="C:membrane"/>
    <property type="evidence" value="ECO:0007669"/>
    <property type="project" value="TreeGrafter"/>
</dbReference>
<dbReference type="PANTHER" id="PTHR48055:SF55">
    <property type="entry name" value="PROTEIN KINASE DOMAIN-CONTAINING PROTEIN"/>
    <property type="match status" value="1"/>
</dbReference>
<dbReference type="PROSITE" id="PS50011">
    <property type="entry name" value="PROTEIN_KINASE_DOM"/>
    <property type="match status" value="1"/>
</dbReference>
<dbReference type="SUPFAM" id="SSF56112">
    <property type="entry name" value="Protein kinase-like (PK-like)"/>
    <property type="match status" value="1"/>
</dbReference>
<dbReference type="GO" id="GO:0004672">
    <property type="term" value="F:protein kinase activity"/>
    <property type="evidence" value="ECO:0007669"/>
    <property type="project" value="InterPro"/>
</dbReference>
<keyword evidence="1" id="KW-0812">Transmembrane</keyword>
<dbReference type="InterPro" id="IPR011009">
    <property type="entry name" value="Kinase-like_dom_sf"/>
</dbReference>
<evidence type="ECO:0000313" key="4">
    <source>
        <dbReference type="Proteomes" id="UP001164776"/>
    </source>
</evidence>
<sequence>MWLLHSNIYTNTGHYQLSTVTSSLAIFSLTMTWVLMLVTLGWQGSTIRTPTTVMKEISSAWARMRGTTGYASPEYGLGNEVSAHGDVYSYGILLLEMFTGKRPTYSEFGEDFSLHKYVKMSVPHQVANIVDHHLLQEPDDNRERTSDYSACWDFMFKASTNRAYTNWRRSEGVAGNKR</sequence>
<dbReference type="GO" id="GO:0005524">
    <property type="term" value="F:ATP binding"/>
    <property type="evidence" value="ECO:0007669"/>
    <property type="project" value="InterPro"/>
</dbReference>
<dbReference type="Proteomes" id="UP001164776">
    <property type="component" value="Unassembled WGS sequence"/>
</dbReference>
<dbReference type="OrthoDB" id="597908at2759"/>
<protein>
    <recommendedName>
        <fullName evidence="2">Protein kinase domain-containing protein</fullName>
    </recommendedName>
</protein>
<evidence type="ECO:0000256" key="1">
    <source>
        <dbReference type="SAM" id="Phobius"/>
    </source>
</evidence>
<proteinExistence type="predicted"/>